<feature type="compositionally biased region" description="Low complexity" evidence="1">
    <location>
        <begin position="106"/>
        <end position="122"/>
    </location>
</feature>
<dbReference type="AlphaFoldDB" id="K8EDK9"/>
<dbReference type="PROSITE" id="PS51166">
    <property type="entry name" value="CBM20"/>
    <property type="match status" value="1"/>
</dbReference>
<dbReference type="RefSeq" id="XP_007513549.1">
    <property type="nucleotide sequence ID" value="XM_007513487.1"/>
</dbReference>
<protein>
    <recommendedName>
        <fullName evidence="2">CBM20 domain-containing protein</fullName>
    </recommendedName>
</protein>
<gene>
    <name evidence="3" type="ORF">Bathy04g02820</name>
</gene>
<dbReference type="SUPFAM" id="SSF49452">
    <property type="entry name" value="Starch-binding domain-like"/>
    <property type="match status" value="1"/>
</dbReference>
<feature type="compositionally biased region" description="Basic and acidic residues" evidence="1">
    <location>
        <begin position="192"/>
        <end position="201"/>
    </location>
</feature>
<dbReference type="SMART" id="SM01065">
    <property type="entry name" value="CBM_2"/>
    <property type="match status" value="1"/>
</dbReference>
<dbReference type="InterPro" id="IPR002044">
    <property type="entry name" value="CBM20"/>
</dbReference>
<organism evidence="3 4">
    <name type="scientific">Bathycoccus prasinos</name>
    <dbReference type="NCBI Taxonomy" id="41875"/>
    <lineage>
        <taxon>Eukaryota</taxon>
        <taxon>Viridiplantae</taxon>
        <taxon>Chlorophyta</taxon>
        <taxon>Mamiellophyceae</taxon>
        <taxon>Mamiellales</taxon>
        <taxon>Bathycoccaceae</taxon>
        <taxon>Bathycoccus</taxon>
    </lineage>
</organism>
<dbReference type="EMBL" id="FO082275">
    <property type="protein sequence ID" value="CCO16074.1"/>
    <property type="molecule type" value="Genomic_DNA"/>
</dbReference>
<evidence type="ECO:0000259" key="2">
    <source>
        <dbReference type="PROSITE" id="PS51166"/>
    </source>
</evidence>
<feature type="compositionally biased region" description="Low complexity" evidence="1">
    <location>
        <begin position="134"/>
        <end position="148"/>
    </location>
</feature>
<proteinExistence type="predicted"/>
<dbReference type="Pfam" id="PF00686">
    <property type="entry name" value="CBM_20"/>
    <property type="match status" value="1"/>
</dbReference>
<evidence type="ECO:0000313" key="4">
    <source>
        <dbReference type="Proteomes" id="UP000198341"/>
    </source>
</evidence>
<dbReference type="GeneID" id="19016308"/>
<keyword evidence="4" id="KW-1185">Reference proteome</keyword>
<evidence type="ECO:0000256" key="1">
    <source>
        <dbReference type="SAM" id="MobiDB-lite"/>
    </source>
</evidence>
<dbReference type="GO" id="GO:2001070">
    <property type="term" value="F:starch binding"/>
    <property type="evidence" value="ECO:0007669"/>
    <property type="project" value="InterPro"/>
</dbReference>
<accession>K8EDK9</accession>
<name>K8EDK9_9CHLO</name>
<dbReference type="Gene3D" id="2.60.40.10">
    <property type="entry name" value="Immunoglobulins"/>
    <property type="match status" value="1"/>
</dbReference>
<feature type="domain" description="CBM20" evidence="2">
    <location>
        <begin position="257"/>
        <end position="368"/>
    </location>
</feature>
<dbReference type="InterPro" id="IPR013783">
    <property type="entry name" value="Ig-like_fold"/>
</dbReference>
<dbReference type="InterPro" id="IPR013784">
    <property type="entry name" value="Carb-bd-like_fold"/>
</dbReference>
<dbReference type="Proteomes" id="UP000198341">
    <property type="component" value="Chromosome 4"/>
</dbReference>
<feature type="region of interest" description="Disordered" evidence="1">
    <location>
        <begin position="168"/>
        <end position="201"/>
    </location>
</feature>
<sequence>MTTTNASYDDDANANGGDEYYRDVELNVHLLSPNNHHHRQRYYDDEYNTKNNYRGGVIIQEHTNTVCVPVYAKPPLAFLLGMFCAMPIALWEAKRKVRLDSRIYGGLDSSSSLSSSPAGSEGEASRGPQPPKATTPSSASSAPTGPGKRALKASTVAALARVNPEMYLPTPKERSYGHQASSSDVASGEGMSMERKGGRESKVTFSRMVDGARSMIAFAATSTMDMAVSTLPTVVIENDVSGDDDLDIMRLRKTNDSTSSSTSRTLIAARWSPPEHDPSATILVGGNIEQLGGWTPENCVHMKSIGGNKWIADIGHITAATEVEFKFVVESKTFGRRAETGEVRKFNVPVLRAGETKYTHVARQAPRW</sequence>
<feature type="region of interest" description="Disordered" evidence="1">
    <location>
        <begin position="106"/>
        <end position="153"/>
    </location>
</feature>
<reference evidence="3 4" key="1">
    <citation type="submission" date="2011-10" db="EMBL/GenBank/DDBJ databases">
        <authorList>
            <person name="Genoscope - CEA"/>
        </authorList>
    </citation>
    <scope>NUCLEOTIDE SEQUENCE [LARGE SCALE GENOMIC DNA]</scope>
    <source>
        <strain evidence="3 4">RCC 1105</strain>
    </source>
</reference>
<dbReference type="KEGG" id="bpg:Bathy04g02820"/>
<evidence type="ECO:0000313" key="3">
    <source>
        <dbReference type="EMBL" id="CCO16074.1"/>
    </source>
</evidence>